<dbReference type="InterPro" id="IPR007484">
    <property type="entry name" value="Peptidase_M28"/>
</dbReference>
<feature type="domain" description="Peptidase M28" evidence="1">
    <location>
        <begin position="77"/>
        <end position="180"/>
    </location>
</feature>
<dbReference type="Gene3D" id="3.40.630.10">
    <property type="entry name" value="Zn peptidases"/>
    <property type="match status" value="1"/>
</dbReference>
<reference evidence="2" key="1">
    <citation type="submission" date="2024-01" db="EMBL/GenBank/DDBJ databases">
        <title>Bank of Algae and Cyanobacteria of the Azores (BACA) strain genomes.</title>
        <authorList>
            <person name="Luz R."/>
            <person name="Cordeiro R."/>
            <person name="Fonseca A."/>
            <person name="Goncalves V."/>
        </authorList>
    </citation>
    <scope>NUCLEOTIDE SEQUENCE</scope>
    <source>
        <strain evidence="2">BACA0141</strain>
    </source>
</reference>
<comment type="caution">
    <text evidence="2">The sequence shown here is derived from an EMBL/GenBank/DDBJ whole genome shotgun (WGS) entry which is preliminary data.</text>
</comment>
<dbReference type="GO" id="GO:0006508">
    <property type="term" value="P:proteolysis"/>
    <property type="evidence" value="ECO:0007669"/>
    <property type="project" value="InterPro"/>
</dbReference>
<organism evidence="2 3">
    <name type="scientific">Tumidithrix elongata BACA0141</name>
    <dbReference type="NCBI Taxonomy" id="2716417"/>
    <lineage>
        <taxon>Bacteria</taxon>
        <taxon>Bacillati</taxon>
        <taxon>Cyanobacteriota</taxon>
        <taxon>Cyanophyceae</taxon>
        <taxon>Pseudanabaenales</taxon>
        <taxon>Pseudanabaenaceae</taxon>
        <taxon>Tumidithrix</taxon>
        <taxon>Tumidithrix elongata</taxon>
    </lineage>
</organism>
<dbReference type="SUPFAM" id="SSF53187">
    <property type="entry name" value="Zn-dependent exopeptidases"/>
    <property type="match status" value="1"/>
</dbReference>
<dbReference type="InterPro" id="IPR045175">
    <property type="entry name" value="M28_fam"/>
</dbReference>
<dbReference type="EMBL" id="JAZBJZ010000060">
    <property type="protein sequence ID" value="MEE3717998.1"/>
    <property type="molecule type" value="Genomic_DNA"/>
</dbReference>
<accession>A0AAW9Q455</accession>
<dbReference type="PANTHER" id="PTHR12147">
    <property type="entry name" value="METALLOPEPTIDASE M28 FAMILY MEMBER"/>
    <property type="match status" value="1"/>
</dbReference>
<dbReference type="Proteomes" id="UP001333818">
    <property type="component" value="Unassembled WGS sequence"/>
</dbReference>
<protein>
    <submittedName>
        <fullName evidence="2">M20/M25/M40 family metallo-hydrolase</fullName>
    </submittedName>
</protein>
<dbReference type="PANTHER" id="PTHR12147:SF26">
    <property type="entry name" value="PEPTIDASE M28 DOMAIN-CONTAINING PROTEIN"/>
    <property type="match status" value="1"/>
</dbReference>
<evidence type="ECO:0000313" key="3">
    <source>
        <dbReference type="Proteomes" id="UP001333818"/>
    </source>
</evidence>
<keyword evidence="3" id="KW-1185">Reference proteome</keyword>
<proteinExistence type="predicted"/>
<evidence type="ECO:0000259" key="1">
    <source>
        <dbReference type="Pfam" id="PF04389"/>
    </source>
</evidence>
<dbReference type="AlphaFoldDB" id="A0AAW9Q455"/>
<name>A0AAW9Q455_9CYAN</name>
<dbReference type="GO" id="GO:0008235">
    <property type="term" value="F:metalloexopeptidase activity"/>
    <property type="evidence" value="ECO:0007669"/>
    <property type="project" value="InterPro"/>
</dbReference>
<evidence type="ECO:0000313" key="2">
    <source>
        <dbReference type="EMBL" id="MEE3717998.1"/>
    </source>
</evidence>
<gene>
    <name evidence="2" type="ORF">V2H45_14755</name>
</gene>
<sequence>MESTMENLQERLLEHLKKIVRERDPYYASGGHLFVREYIRSQLSQYGEVEVHEFDVRGNKHPNLILRLDPAPSQKQWKGSKMELPILIGAHYDAVPGCVGADDNATGVAVLLELARSLSANPANYPIHLIAFDMEEYSLQGSRAYVERLKQQNQKLRLMISLEMLGYCDRTPNSQHYPKGLQYFYPNTGDFIGLIGNIQTIPDLIYLCHHMKTSVPCEWLPAGLRGLIVPDTRRSDHAPFWDAGYKAIMITDTADMRNPHYHKSSDRLETLDLDFLTGVCKGLITGISHLL</sequence>
<dbReference type="Pfam" id="PF04389">
    <property type="entry name" value="Peptidase_M28"/>
    <property type="match status" value="1"/>
</dbReference>